<dbReference type="GO" id="GO:0016054">
    <property type="term" value="P:organic acid catabolic process"/>
    <property type="evidence" value="ECO:0007669"/>
    <property type="project" value="UniProtKB-ARBA"/>
</dbReference>
<dbReference type="InterPro" id="IPR015815">
    <property type="entry name" value="HIBADH-related"/>
</dbReference>
<reference evidence="7" key="1">
    <citation type="submission" date="2020-11" db="EMBL/GenBank/DDBJ databases">
        <title>Isolation and identification of active actinomycetes.</title>
        <authorList>
            <person name="Yu B."/>
        </authorList>
    </citation>
    <scope>NUCLEOTIDE SEQUENCE</scope>
    <source>
        <strain evidence="7">NEAU-YB345</strain>
    </source>
</reference>
<dbReference type="InterPro" id="IPR013328">
    <property type="entry name" value="6PGD_dom2"/>
</dbReference>
<dbReference type="PROSITE" id="PS00895">
    <property type="entry name" value="3_HYDROXYISOBUT_DH"/>
    <property type="match status" value="1"/>
</dbReference>
<keyword evidence="3" id="KW-0520">NAD</keyword>
<dbReference type="InterPro" id="IPR002204">
    <property type="entry name" value="3-OH-isobutyrate_DH-rel_CS"/>
</dbReference>
<dbReference type="PIRSF" id="PIRSF000103">
    <property type="entry name" value="HIBADH"/>
    <property type="match status" value="1"/>
</dbReference>
<protein>
    <submittedName>
        <fullName evidence="7">NAD(P)-dependent oxidoreductase</fullName>
    </submittedName>
</protein>
<dbReference type="GO" id="GO:0050661">
    <property type="term" value="F:NADP binding"/>
    <property type="evidence" value="ECO:0007669"/>
    <property type="project" value="InterPro"/>
</dbReference>
<evidence type="ECO:0000256" key="2">
    <source>
        <dbReference type="ARBA" id="ARBA00023002"/>
    </source>
</evidence>
<evidence type="ECO:0000256" key="4">
    <source>
        <dbReference type="PIRSR" id="PIRSR000103-1"/>
    </source>
</evidence>
<comment type="similarity">
    <text evidence="1">Belongs to the HIBADH-related family.</text>
</comment>
<dbReference type="GO" id="GO:0016491">
    <property type="term" value="F:oxidoreductase activity"/>
    <property type="evidence" value="ECO:0007669"/>
    <property type="project" value="UniProtKB-KW"/>
</dbReference>
<dbReference type="InterPro" id="IPR036291">
    <property type="entry name" value="NAD(P)-bd_dom_sf"/>
</dbReference>
<dbReference type="Gene3D" id="3.40.50.720">
    <property type="entry name" value="NAD(P)-binding Rossmann-like Domain"/>
    <property type="match status" value="1"/>
</dbReference>
<dbReference type="PANTHER" id="PTHR43060">
    <property type="entry name" value="3-HYDROXYISOBUTYRATE DEHYDROGENASE-LIKE 1, MITOCHONDRIAL-RELATED"/>
    <property type="match status" value="1"/>
</dbReference>
<dbReference type="AlphaFoldDB" id="A0A931FFW9"/>
<evidence type="ECO:0000256" key="3">
    <source>
        <dbReference type="ARBA" id="ARBA00023027"/>
    </source>
</evidence>
<name>A0A931FFW9_9ACTN</name>
<dbReference type="RefSeq" id="WP_196197210.1">
    <property type="nucleotide sequence ID" value="NZ_JADPRT010000014.1"/>
</dbReference>
<dbReference type="Gene3D" id="1.10.1040.10">
    <property type="entry name" value="N-(1-d-carboxylethyl)-l-norvaline Dehydrogenase, domain 2"/>
    <property type="match status" value="1"/>
</dbReference>
<dbReference type="Pfam" id="PF03446">
    <property type="entry name" value="NAD_binding_2"/>
    <property type="match status" value="1"/>
</dbReference>
<evidence type="ECO:0000256" key="1">
    <source>
        <dbReference type="ARBA" id="ARBA00009080"/>
    </source>
</evidence>
<evidence type="ECO:0000313" key="7">
    <source>
        <dbReference type="EMBL" id="MBF9072048.1"/>
    </source>
</evidence>
<feature type="active site" evidence="4">
    <location>
        <position position="172"/>
    </location>
</feature>
<sequence length="319" mass="33616">MTIGFIGLGNMGRHMARNLLDAGFSLTVHDVREEAAEEHLLRGAAWASTPAACAAEVDVLITMLPTPRIVEQVLLEGGAADALREGALWIDMSTSTPEVARRIDADRLAPRGVRAMDAPVSGMAKGAEAGTLQIFAGGDPADFARALPVLRAMGAPERILHVGPNGAGYTVKLMINLLWFSHLVAASEVLAMGVKAGVSLDVLRTSLLASPAASHFLDSDMLSVLERGDYDDSFAMVLACKDLGLAVDLGRDVGVSTELSALVEQIYRRAKSRYGELAGEMSPVRLYEELAGQEFRLATLTVPVATVDSGAPVDPAPAA</sequence>
<dbReference type="GO" id="GO:0051287">
    <property type="term" value="F:NAD binding"/>
    <property type="evidence" value="ECO:0007669"/>
    <property type="project" value="InterPro"/>
</dbReference>
<dbReference type="SUPFAM" id="SSF51735">
    <property type="entry name" value="NAD(P)-binding Rossmann-fold domains"/>
    <property type="match status" value="1"/>
</dbReference>
<feature type="domain" description="3-hydroxyisobutyrate dehydrogenase-like NAD-binding" evidence="6">
    <location>
        <begin position="166"/>
        <end position="287"/>
    </location>
</feature>
<gene>
    <name evidence="7" type="ORF">I2501_28890</name>
</gene>
<comment type="caution">
    <text evidence="7">The sequence shown here is derived from an EMBL/GenBank/DDBJ whole genome shotgun (WGS) entry which is preliminary data.</text>
</comment>
<dbReference type="Proteomes" id="UP000657385">
    <property type="component" value="Unassembled WGS sequence"/>
</dbReference>
<dbReference type="InterPro" id="IPR006115">
    <property type="entry name" value="6PGDH_NADP-bd"/>
</dbReference>
<dbReference type="InterPro" id="IPR008927">
    <property type="entry name" value="6-PGluconate_DH-like_C_sf"/>
</dbReference>
<keyword evidence="2" id="KW-0560">Oxidoreductase</keyword>
<keyword evidence="8" id="KW-1185">Reference proteome</keyword>
<evidence type="ECO:0000259" key="6">
    <source>
        <dbReference type="Pfam" id="PF14833"/>
    </source>
</evidence>
<evidence type="ECO:0000259" key="5">
    <source>
        <dbReference type="Pfam" id="PF03446"/>
    </source>
</evidence>
<organism evidence="7 8">
    <name type="scientific">Streptacidiphilus fuscans</name>
    <dbReference type="NCBI Taxonomy" id="2789292"/>
    <lineage>
        <taxon>Bacteria</taxon>
        <taxon>Bacillati</taxon>
        <taxon>Actinomycetota</taxon>
        <taxon>Actinomycetes</taxon>
        <taxon>Kitasatosporales</taxon>
        <taxon>Streptomycetaceae</taxon>
        <taxon>Streptacidiphilus</taxon>
    </lineage>
</organism>
<proteinExistence type="inferred from homology"/>
<feature type="domain" description="6-phosphogluconate dehydrogenase NADP-binding" evidence="5">
    <location>
        <begin position="2"/>
        <end position="162"/>
    </location>
</feature>
<dbReference type="Pfam" id="PF14833">
    <property type="entry name" value="NAD_binding_11"/>
    <property type="match status" value="1"/>
</dbReference>
<dbReference type="EMBL" id="JADPRT010000014">
    <property type="protein sequence ID" value="MBF9072048.1"/>
    <property type="molecule type" value="Genomic_DNA"/>
</dbReference>
<evidence type="ECO:0000313" key="8">
    <source>
        <dbReference type="Proteomes" id="UP000657385"/>
    </source>
</evidence>
<dbReference type="PANTHER" id="PTHR43060:SF15">
    <property type="entry name" value="3-HYDROXYISOBUTYRATE DEHYDROGENASE-LIKE 1, MITOCHONDRIAL-RELATED"/>
    <property type="match status" value="1"/>
</dbReference>
<dbReference type="InterPro" id="IPR029154">
    <property type="entry name" value="HIBADH-like_NADP-bd"/>
</dbReference>
<accession>A0A931FFW9</accession>
<dbReference type="SUPFAM" id="SSF48179">
    <property type="entry name" value="6-phosphogluconate dehydrogenase C-terminal domain-like"/>
    <property type="match status" value="1"/>
</dbReference>